<proteinExistence type="predicted"/>
<keyword evidence="1" id="KW-0496">Mitochondrion</keyword>
<dbReference type="AlphaFoldDB" id="A0A1Y0B0K3"/>
<gene>
    <name evidence="1" type="ORF">AEK19_MT0719</name>
</gene>
<reference evidence="1" key="1">
    <citation type="submission" date="2017-03" db="EMBL/GenBank/DDBJ databases">
        <title>The mitochondrial genome of the carnivorous plant Utricularia reniformis (Lentibulariaceae): structure, comparative analysis and evolutionary landmarks.</title>
        <authorList>
            <person name="Silva S.R."/>
            <person name="Alvarenga D.O."/>
            <person name="Michael T.P."/>
            <person name="Miranda V.F.O."/>
            <person name="Varani A.M."/>
        </authorList>
    </citation>
    <scope>NUCLEOTIDE SEQUENCE</scope>
</reference>
<geneLocation type="mitochondrion" evidence="1"/>
<protein>
    <submittedName>
        <fullName evidence="1">Uncharacterized protein</fullName>
    </submittedName>
</protein>
<evidence type="ECO:0000313" key="1">
    <source>
        <dbReference type="EMBL" id="ART30965.1"/>
    </source>
</evidence>
<sequence>MTRALTPNVSLVMDLTQHKQDFLVGKIHKCIFG</sequence>
<organism evidence="1">
    <name type="scientific">Utricularia reniformis</name>
    <dbReference type="NCBI Taxonomy" id="192314"/>
    <lineage>
        <taxon>Eukaryota</taxon>
        <taxon>Viridiplantae</taxon>
        <taxon>Streptophyta</taxon>
        <taxon>Embryophyta</taxon>
        <taxon>Tracheophyta</taxon>
        <taxon>Spermatophyta</taxon>
        <taxon>Magnoliopsida</taxon>
        <taxon>eudicotyledons</taxon>
        <taxon>Gunneridae</taxon>
        <taxon>Pentapetalae</taxon>
        <taxon>asterids</taxon>
        <taxon>lamiids</taxon>
        <taxon>Lamiales</taxon>
        <taxon>Lentibulariaceae</taxon>
        <taxon>Utricularia</taxon>
    </lineage>
</organism>
<name>A0A1Y0B0K3_9LAMI</name>
<accession>A0A1Y0B0K3</accession>
<dbReference type="EMBL" id="KY774314">
    <property type="protein sequence ID" value="ART30965.1"/>
    <property type="molecule type" value="Genomic_DNA"/>
</dbReference>